<evidence type="ECO:0000256" key="1">
    <source>
        <dbReference type="SAM" id="MobiDB-lite"/>
    </source>
</evidence>
<proteinExistence type="predicted"/>
<name>A0AAD2A8X1_9LAMI</name>
<gene>
    <name evidence="2" type="ORF">FPE_LOCUS30509</name>
</gene>
<evidence type="ECO:0000313" key="3">
    <source>
        <dbReference type="Proteomes" id="UP000834106"/>
    </source>
</evidence>
<feature type="region of interest" description="Disordered" evidence="1">
    <location>
        <begin position="185"/>
        <end position="206"/>
    </location>
</feature>
<dbReference type="PANTHER" id="PTHR12277">
    <property type="entry name" value="ALPHA/BETA HYDROLASE DOMAIN-CONTAINING PROTEIN"/>
    <property type="match status" value="1"/>
</dbReference>
<dbReference type="InterPro" id="IPR029058">
    <property type="entry name" value="AB_hydrolase_fold"/>
</dbReference>
<accession>A0AAD2A8X1</accession>
<dbReference type="SUPFAM" id="SSF53474">
    <property type="entry name" value="alpha/beta-Hydrolases"/>
    <property type="match status" value="1"/>
</dbReference>
<dbReference type="EMBL" id="OU503054">
    <property type="protein sequence ID" value="CAI9783079.1"/>
    <property type="molecule type" value="Genomic_DNA"/>
</dbReference>
<dbReference type="Gene3D" id="3.40.50.1820">
    <property type="entry name" value="alpha/beta hydrolase"/>
    <property type="match status" value="1"/>
</dbReference>
<protein>
    <submittedName>
        <fullName evidence="2">Uncharacterized protein</fullName>
    </submittedName>
</protein>
<sequence>MGASRLWFSAISLLSRVKGEMSKLFGFLALLECNFDNNKNMPSNFNTYHDIEVVYNCLKNEYGIKQEDVVLYGQSVGGGPTLHLAACSPRFRAVVLHSAILSGIRVLYNVKFTFWFDIFKGTNDYIVDWFHGKRPWELSKEKYDPLWVQGGGHCNLETFLEYIKHLRKFVNAMEKHSFSKRNMAKLSTAPSTTESKHSRCLRFPKR</sequence>
<dbReference type="AlphaFoldDB" id="A0AAD2A8X1"/>
<evidence type="ECO:0000313" key="2">
    <source>
        <dbReference type="EMBL" id="CAI9783079.1"/>
    </source>
</evidence>
<keyword evidence="3" id="KW-1185">Reference proteome</keyword>
<dbReference type="PANTHER" id="PTHR12277:SF167">
    <property type="entry name" value="ALPHA_BETA-HYDROLASES SUPERFAMILY PROTEIN"/>
    <property type="match status" value="1"/>
</dbReference>
<reference evidence="2" key="1">
    <citation type="submission" date="2023-05" db="EMBL/GenBank/DDBJ databases">
        <authorList>
            <person name="Huff M."/>
        </authorList>
    </citation>
    <scope>NUCLEOTIDE SEQUENCE</scope>
</reference>
<dbReference type="Proteomes" id="UP000834106">
    <property type="component" value="Chromosome 19"/>
</dbReference>
<organism evidence="2 3">
    <name type="scientific">Fraxinus pennsylvanica</name>
    <dbReference type="NCBI Taxonomy" id="56036"/>
    <lineage>
        <taxon>Eukaryota</taxon>
        <taxon>Viridiplantae</taxon>
        <taxon>Streptophyta</taxon>
        <taxon>Embryophyta</taxon>
        <taxon>Tracheophyta</taxon>
        <taxon>Spermatophyta</taxon>
        <taxon>Magnoliopsida</taxon>
        <taxon>eudicotyledons</taxon>
        <taxon>Gunneridae</taxon>
        <taxon>Pentapetalae</taxon>
        <taxon>asterids</taxon>
        <taxon>lamiids</taxon>
        <taxon>Lamiales</taxon>
        <taxon>Oleaceae</taxon>
        <taxon>Oleeae</taxon>
        <taxon>Fraxinus</taxon>
    </lineage>
</organism>